<dbReference type="EMBL" id="CM020619">
    <property type="protein sequence ID" value="KAK1862934.1"/>
    <property type="molecule type" value="Genomic_DNA"/>
</dbReference>
<reference evidence="1" key="1">
    <citation type="submission" date="2019-11" db="EMBL/GenBank/DDBJ databases">
        <title>Nori genome reveals adaptations in red seaweeds to the harsh intertidal environment.</title>
        <authorList>
            <person name="Wang D."/>
            <person name="Mao Y."/>
        </authorList>
    </citation>
    <scope>NUCLEOTIDE SEQUENCE</scope>
    <source>
        <tissue evidence="1">Gametophyte</tissue>
    </source>
</reference>
<protein>
    <submittedName>
        <fullName evidence="1">Uncharacterized protein</fullName>
    </submittedName>
</protein>
<comment type="caution">
    <text evidence="1">The sequence shown here is derived from an EMBL/GenBank/DDBJ whole genome shotgun (WGS) entry which is preliminary data.</text>
</comment>
<evidence type="ECO:0000313" key="1">
    <source>
        <dbReference type="EMBL" id="KAK1862934.1"/>
    </source>
</evidence>
<accession>A0ACC3BYD1</accession>
<sequence>MSPSTTPQPRFSARPPQGASCQGVIFYCLLTLMALVYVGMDTHMQYSRRLTCSAAAEASEKAAMTNLSRIMASHSAATAEQSRVSKDIEAAVAAARADASAKLEASLKDTASLGIPAGEPTPQPMDEDTLLARMPPCAARAGALDPAHRAKAFFIMYMGHSASTAVISEMTQHSDIYVDPRGPEPVDHHEYEFNTTLALEYTRAFFDTGIKQGKIPGFKLRPTHVLREPEAWRALVKEYDVRLIWNFRANAIKQASGEYRHRYLKDNSVIEGLRDGETLETKCANGGCAFNITNMEFFHTVLTDLLNNDNLITRAVAALQADGCVLSLPYEEYLYSRDNSMAQVYRFLGVPFEDHQPNRQKATSDNLCDAVANVDDLCRAFYGCLRYRWMFDDGNSNGCKCVGLAPSSFAANKGYCGMARLKQD</sequence>
<proteinExistence type="predicted"/>
<keyword evidence="2" id="KW-1185">Reference proteome</keyword>
<organism evidence="1 2">
    <name type="scientific">Pyropia yezoensis</name>
    <name type="common">Susabi-nori</name>
    <name type="synonym">Porphyra yezoensis</name>
    <dbReference type="NCBI Taxonomy" id="2788"/>
    <lineage>
        <taxon>Eukaryota</taxon>
        <taxon>Rhodophyta</taxon>
        <taxon>Bangiophyceae</taxon>
        <taxon>Bangiales</taxon>
        <taxon>Bangiaceae</taxon>
        <taxon>Pyropia</taxon>
    </lineage>
</organism>
<dbReference type="Proteomes" id="UP000798662">
    <property type="component" value="Chromosome 2"/>
</dbReference>
<evidence type="ECO:0000313" key="2">
    <source>
        <dbReference type="Proteomes" id="UP000798662"/>
    </source>
</evidence>
<gene>
    <name evidence="1" type="ORF">I4F81_005500</name>
</gene>
<name>A0ACC3BYD1_PYRYE</name>